<name>A0A6L5X734_9FIRM</name>
<keyword evidence="7 15" id="KW-0067">ATP-binding</keyword>
<evidence type="ECO:0000256" key="3">
    <source>
        <dbReference type="ARBA" id="ARBA00022741"/>
    </source>
</evidence>
<feature type="domain" description="Helicase ATP-binding" evidence="16">
    <location>
        <begin position="277"/>
        <end position="441"/>
    </location>
</feature>
<evidence type="ECO:0000256" key="11">
    <source>
        <dbReference type="ARBA" id="ARBA00023235"/>
    </source>
</evidence>
<keyword evidence="11" id="KW-0413">Isomerase</keyword>
<dbReference type="AlphaFoldDB" id="A0A6L5X734"/>
<evidence type="ECO:0000256" key="4">
    <source>
        <dbReference type="ARBA" id="ARBA00022763"/>
    </source>
</evidence>
<dbReference type="SMART" id="SM00487">
    <property type="entry name" value="DEXDc"/>
    <property type="match status" value="1"/>
</dbReference>
<dbReference type="NCBIfam" id="TIGR00643">
    <property type="entry name" value="recG"/>
    <property type="match status" value="1"/>
</dbReference>
<comment type="similarity">
    <text evidence="1 15">Belongs to the helicase family. RecG subfamily.</text>
</comment>
<dbReference type="NCBIfam" id="NF008168">
    <property type="entry name" value="PRK10917.2-2"/>
    <property type="match status" value="1"/>
</dbReference>
<dbReference type="InterPro" id="IPR004609">
    <property type="entry name" value="ATP-dep_DNA_helicase_RecG"/>
</dbReference>
<reference evidence="18 19" key="1">
    <citation type="submission" date="2019-08" db="EMBL/GenBank/DDBJ databases">
        <title>In-depth cultivation of the pig gut microbiome towards novel bacterial diversity and tailored functional studies.</title>
        <authorList>
            <person name="Wylensek D."/>
            <person name="Hitch T.C.A."/>
            <person name="Clavel T."/>
        </authorList>
    </citation>
    <scope>NUCLEOTIDE SEQUENCE [LARGE SCALE GENOMIC DNA]</scope>
    <source>
        <strain evidence="18 19">Oil+RF-744-WCA-WT-11</strain>
    </source>
</reference>
<protein>
    <recommendedName>
        <fullName evidence="2 15">ATP-dependent DNA helicase RecG</fullName>
        <ecNumber evidence="13 15">5.6.2.4</ecNumber>
    </recommendedName>
</protein>
<evidence type="ECO:0000256" key="6">
    <source>
        <dbReference type="ARBA" id="ARBA00022806"/>
    </source>
</evidence>
<dbReference type="InterPro" id="IPR027417">
    <property type="entry name" value="P-loop_NTPase"/>
</dbReference>
<comment type="function">
    <text evidence="15">Plays a critical role in recombination and DNA repair. Helps process Holliday junction intermediates to mature products by catalyzing branch migration. Has replication fork regression activity, unwinds stalled or blocked replication forks to make a HJ that can be resolved. Has a DNA unwinding activity characteristic of a DNA helicase with 3'-5' polarity.</text>
</comment>
<dbReference type="PROSITE" id="PS51194">
    <property type="entry name" value="HELICASE_CTER"/>
    <property type="match status" value="1"/>
</dbReference>
<organism evidence="18 19">
    <name type="scientific">Porcincola intestinalis</name>
    <dbReference type="NCBI Taxonomy" id="2606632"/>
    <lineage>
        <taxon>Bacteria</taxon>
        <taxon>Bacillati</taxon>
        <taxon>Bacillota</taxon>
        <taxon>Clostridia</taxon>
        <taxon>Lachnospirales</taxon>
        <taxon>Lachnospiraceae</taxon>
        <taxon>Porcincola</taxon>
    </lineage>
</organism>
<evidence type="ECO:0000259" key="16">
    <source>
        <dbReference type="PROSITE" id="PS51192"/>
    </source>
</evidence>
<evidence type="ECO:0000256" key="9">
    <source>
        <dbReference type="ARBA" id="ARBA00023172"/>
    </source>
</evidence>
<dbReference type="Gene3D" id="2.40.50.140">
    <property type="entry name" value="Nucleic acid-binding proteins"/>
    <property type="match status" value="1"/>
</dbReference>
<dbReference type="GO" id="GO:0005524">
    <property type="term" value="F:ATP binding"/>
    <property type="evidence" value="ECO:0007669"/>
    <property type="project" value="UniProtKB-KW"/>
</dbReference>
<gene>
    <name evidence="18" type="primary">recG</name>
    <name evidence="18" type="ORF">FYJ35_09310</name>
</gene>
<keyword evidence="19" id="KW-1185">Reference proteome</keyword>
<dbReference type="Pfam" id="PF00271">
    <property type="entry name" value="Helicase_C"/>
    <property type="match status" value="1"/>
</dbReference>
<dbReference type="Pfam" id="PF17191">
    <property type="entry name" value="RecG_wedge"/>
    <property type="match status" value="1"/>
</dbReference>
<dbReference type="InterPro" id="IPR047112">
    <property type="entry name" value="RecG/Mfd"/>
</dbReference>
<dbReference type="SMART" id="SM00490">
    <property type="entry name" value="HELICc"/>
    <property type="match status" value="1"/>
</dbReference>
<keyword evidence="6 15" id="KW-0347">Helicase</keyword>
<dbReference type="NCBIfam" id="NF008165">
    <property type="entry name" value="PRK10917.1-3"/>
    <property type="match status" value="1"/>
</dbReference>
<evidence type="ECO:0000256" key="8">
    <source>
        <dbReference type="ARBA" id="ARBA00023125"/>
    </source>
</evidence>
<accession>A0A6L5X734</accession>
<dbReference type="InterPro" id="IPR011545">
    <property type="entry name" value="DEAD/DEAH_box_helicase_dom"/>
</dbReference>
<evidence type="ECO:0000256" key="1">
    <source>
        <dbReference type="ARBA" id="ARBA00007504"/>
    </source>
</evidence>
<dbReference type="EC" id="5.6.2.4" evidence="13 15"/>
<dbReference type="GO" id="GO:0003677">
    <property type="term" value="F:DNA binding"/>
    <property type="evidence" value="ECO:0007669"/>
    <property type="project" value="UniProtKB-KW"/>
</dbReference>
<keyword evidence="5 15" id="KW-0378">Hydrolase</keyword>
<dbReference type="EMBL" id="VULZ01000009">
    <property type="protein sequence ID" value="MSS15228.1"/>
    <property type="molecule type" value="Genomic_DNA"/>
</dbReference>
<evidence type="ECO:0000256" key="14">
    <source>
        <dbReference type="ARBA" id="ARBA00048988"/>
    </source>
</evidence>
<dbReference type="PROSITE" id="PS51192">
    <property type="entry name" value="HELICASE_ATP_BIND_1"/>
    <property type="match status" value="1"/>
</dbReference>
<dbReference type="CDD" id="cd17992">
    <property type="entry name" value="DEXHc_RecG"/>
    <property type="match status" value="1"/>
</dbReference>
<evidence type="ECO:0000256" key="13">
    <source>
        <dbReference type="ARBA" id="ARBA00034808"/>
    </source>
</evidence>
<proteinExistence type="inferred from homology"/>
<dbReference type="Pfam" id="PF00270">
    <property type="entry name" value="DEAD"/>
    <property type="match status" value="1"/>
</dbReference>
<feature type="domain" description="Helicase C-terminal" evidence="17">
    <location>
        <begin position="460"/>
        <end position="625"/>
    </location>
</feature>
<evidence type="ECO:0000256" key="10">
    <source>
        <dbReference type="ARBA" id="ARBA00023204"/>
    </source>
</evidence>
<evidence type="ECO:0000313" key="18">
    <source>
        <dbReference type="EMBL" id="MSS15228.1"/>
    </source>
</evidence>
<evidence type="ECO:0000256" key="2">
    <source>
        <dbReference type="ARBA" id="ARBA00017846"/>
    </source>
</evidence>
<evidence type="ECO:0000313" key="19">
    <source>
        <dbReference type="Proteomes" id="UP000481852"/>
    </source>
</evidence>
<dbReference type="InterPro" id="IPR014001">
    <property type="entry name" value="Helicase_ATP-bd"/>
</dbReference>
<sequence length="697" mass="78643">MQETSPITKIKGIGPKSAVIYEKAGIRTVGDLIRYYPRAYDEMKDPVELSTLSAGDDGAVVAVEGHVEAALSVRYLRNFRIVTGKIHSHGETLDVTWFNMPFMRSQVHPGTTYIFRGQVKAKGRSFYLLQPKVYDLFDYTLLQKSLQPVYPLTAGLSEHSLRKALRQVLLGEDPLDFSMDPLPEWIMERYRLPPVRETIRAIHFPQSKDQLQDARHRLVFEEFFNFILLLKQLRERRTAQIHSYVIPKTPKTAEVIQSLPYQLTVSQEKVWEVISEELSQKKVMARLLQGDVGCGKTIIAFLALVQTAAAGMQGAIMAPTEVLARQHYDGFVKLMQQAGLPIRAVLLTGSLKAREKREACGLIENGEAQVVIGTHALIQESVRFRNLALVVTDEQHRFGVGQREALSGKAEEMPHTIVMSATPIPRTLAVILYGDLDISVIRERPSERLPVKNAVVDPSYRPKAYAFIASQVKEGHQAYVICPMVEESGSGEIEAENVIDYTDMLREALTRYLPDIRVEYLHGRMKNEEKNAVMQRFLDGEIKVLVSTTVVEVGVNVPNATVMMIENCERFGLAQLHQLRGRVGRGKDQSYCILMHHSESDAVKKRLQILKESNDGFEIARKDLELRGPGELFGLRQSGELSFLLADVYQDAGIMQEASEAAEEILTQDPELEREENRLIRRELQRQAEAGKAHMTL</sequence>
<dbReference type="RefSeq" id="WP_154525847.1">
    <property type="nucleotide sequence ID" value="NZ_VULZ01000009.1"/>
</dbReference>
<evidence type="ECO:0000256" key="5">
    <source>
        <dbReference type="ARBA" id="ARBA00022801"/>
    </source>
</evidence>
<dbReference type="SUPFAM" id="SSF50249">
    <property type="entry name" value="Nucleic acid-binding proteins"/>
    <property type="match status" value="1"/>
</dbReference>
<dbReference type="GO" id="GO:0043138">
    <property type="term" value="F:3'-5' DNA helicase activity"/>
    <property type="evidence" value="ECO:0007669"/>
    <property type="project" value="UniProtKB-EC"/>
</dbReference>
<dbReference type="InterPro" id="IPR012340">
    <property type="entry name" value="NA-bd_OB-fold"/>
</dbReference>
<dbReference type="GO" id="GO:0016787">
    <property type="term" value="F:hydrolase activity"/>
    <property type="evidence" value="ECO:0007669"/>
    <property type="project" value="UniProtKB-KW"/>
</dbReference>
<keyword evidence="8" id="KW-0238">DNA-binding</keyword>
<keyword evidence="4 15" id="KW-0227">DNA damage</keyword>
<evidence type="ECO:0000256" key="15">
    <source>
        <dbReference type="RuleBase" id="RU363016"/>
    </source>
</evidence>
<dbReference type="Pfam" id="PF19833">
    <property type="entry name" value="RecG_dom3_C"/>
    <property type="match status" value="1"/>
</dbReference>
<dbReference type="GO" id="GO:0006310">
    <property type="term" value="P:DNA recombination"/>
    <property type="evidence" value="ECO:0007669"/>
    <property type="project" value="UniProtKB-UniRule"/>
</dbReference>
<evidence type="ECO:0000259" key="17">
    <source>
        <dbReference type="PROSITE" id="PS51194"/>
    </source>
</evidence>
<comment type="caution">
    <text evidence="18">The sequence shown here is derived from an EMBL/GenBank/DDBJ whole genome shotgun (WGS) entry which is preliminary data.</text>
</comment>
<comment type="catalytic activity">
    <reaction evidence="14 15">
        <text>ATP + H2O = ADP + phosphate + H(+)</text>
        <dbReference type="Rhea" id="RHEA:13065"/>
        <dbReference type="ChEBI" id="CHEBI:15377"/>
        <dbReference type="ChEBI" id="CHEBI:15378"/>
        <dbReference type="ChEBI" id="CHEBI:30616"/>
        <dbReference type="ChEBI" id="CHEBI:43474"/>
        <dbReference type="ChEBI" id="CHEBI:456216"/>
        <dbReference type="EC" id="5.6.2.4"/>
    </reaction>
</comment>
<evidence type="ECO:0000256" key="12">
    <source>
        <dbReference type="ARBA" id="ARBA00034617"/>
    </source>
</evidence>
<dbReference type="PANTHER" id="PTHR47964">
    <property type="entry name" value="ATP-DEPENDENT DNA HELICASE HOMOLOG RECG, CHLOROPLASTIC"/>
    <property type="match status" value="1"/>
</dbReference>
<dbReference type="SUPFAM" id="SSF52540">
    <property type="entry name" value="P-loop containing nucleoside triphosphate hydrolases"/>
    <property type="match status" value="2"/>
</dbReference>
<keyword evidence="10 15" id="KW-0234">DNA repair</keyword>
<dbReference type="Proteomes" id="UP000481852">
    <property type="component" value="Unassembled WGS sequence"/>
</dbReference>
<dbReference type="PANTHER" id="PTHR47964:SF1">
    <property type="entry name" value="ATP-DEPENDENT DNA HELICASE HOMOLOG RECG, CHLOROPLASTIC"/>
    <property type="match status" value="1"/>
</dbReference>
<dbReference type="InterPro" id="IPR001650">
    <property type="entry name" value="Helicase_C-like"/>
</dbReference>
<dbReference type="InterPro" id="IPR033454">
    <property type="entry name" value="RecG_wedge"/>
</dbReference>
<keyword evidence="9 15" id="KW-0233">DNA recombination</keyword>
<evidence type="ECO:0000256" key="7">
    <source>
        <dbReference type="ARBA" id="ARBA00022840"/>
    </source>
</evidence>
<dbReference type="Gene3D" id="3.40.50.300">
    <property type="entry name" value="P-loop containing nucleotide triphosphate hydrolases"/>
    <property type="match status" value="2"/>
</dbReference>
<dbReference type="GO" id="GO:0006281">
    <property type="term" value="P:DNA repair"/>
    <property type="evidence" value="ECO:0007669"/>
    <property type="project" value="UniProtKB-UniRule"/>
</dbReference>
<dbReference type="InterPro" id="IPR045562">
    <property type="entry name" value="RecG_dom3_C"/>
</dbReference>
<comment type="catalytic activity">
    <reaction evidence="12 15">
        <text>Couples ATP hydrolysis with the unwinding of duplex DNA by translocating in the 3'-5' direction.</text>
        <dbReference type="EC" id="5.6.2.4"/>
    </reaction>
</comment>
<keyword evidence="3 15" id="KW-0547">Nucleotide-binding</keyword>